<accession>A0A0L0P4I6</accession>
<dbReference type="InterPro" id="IPR009542">
    <property type="entry name" value="Spc1/SPCS1"/>
</dbReference>
<evidence type="ECO:0000313" key="10">
    <source>
        <dbReference type="EMBL" id="KNE01214.1"/>
    </source>
</evidence>
<dbReference type="GO" id="GO:0005787">
    <property type="term" value="C:signal peptidase complex"/>
    <property type="evidence" value="ECO:0007669"/>
    <property type="project" value="InterPro"/>
</dbReference>
<dbReference type="GO" id="GO:0045047">
    <property type="term" value="P:protein targeting to ER"/>
    <property type="evidence" value="ECO:0007669"/>
    <property type="project" value="TreeGrafter"/>
</dbReference>
<comment type="subcellular location">
    <subcellularLocation>
        <location evidence="1">Endoplasmic reticulum membrane</location>
        <topology evidence="1">Multi-pass membrane protein</topology>
    </subcellularLocation>
</comment>
<proteinExistence type="inferred from homology"/>
<organism evidence="10 11">
    <name type="scientific">Candidozyma auris</name>
    <name type="common">Yeast</name>
    <name type="synonym">Candida auris</name>
    <dbReference type="NCBI Taxonomy" id="498019"/>
    <lineage>
        <taxon>Eukaryota</taxon>
        <taxon>Fungi</taxon>
        <taxon>Dikarya</taxon>
        <taxon>Ascomycota</taxon>
        <taxon>Saccharomycotina</taxon>
        <taxon>Pichiomycetes</taxon>
        <taxon>Metschnikowiaceae</taxon>
        <taxon>Candidozyma</taxon>
    </lineage>
</organism>
<evidence type="ECO:0000256" key="7">
    <source>
        <dbReference type="ARBA" id="ARBA00023136"/>
    </source>
</evidence>
<keyword evidence="4 9" id="KW-0812">Transmembrane</keyword>
<name>A0A0L0P4I6_CANAR</name>
<comment type="function">
    <text evidence="8">Component of the signal peptidase complex (SPC) which catalyzes the cleavage of N-terminal signal sequences from nascent proteins as they are translocated into the lumen of the endoplasmic reticulum. Dispensable for SPC enzymatic activity.</text>
</comment>
<evidence type="ECO:0000256" key="5">
    <source>
        <dbReference type="ARBA" id="ARBA00022824"/>
    </source>
</evidence>
<evidence type="ECO:0000256" key="9">
    <source>
        <dbReference type="SAM" id="Phobius"/>
    </source>
</evidence>
<evidence type="ECO:0000256" key="2">
    <source>
        <dbReference type="ARBA" id="ARBA00005245"/>
    </source>
</evidence>
<dbReference type="PANTHER" id="PTHR13202:SF0">
    <property type="entry name" value="SIGNAL PEPTIDASE COMPLEX SUBUNIT 1"/>
    <property type="match status" value="1"/>
</dbReference>
<feature type="transmembrane region" description="Helical" evidence="9">
    <location>
        <begin position="50"/>
        <end position="71"/>
    </location>
</feature>
<evidence type="ECO:0000256" key="6">
    <source>
        <dbReference type="ARBA" id="ARBA00022989"/>
    </source>
</evidence>
<feature type="transmembrane region" description="Helical" evidence="9">
    <location>
        <begin position="27"/>
        <end position="44"/>
    </location>
</feature>
<evidence type="ECO:0000256" key="1">
    <source>
        <dbReference type="ARBA" id="ARBA00004477"/>
    </source>
</evidence>
<dbReference type="EMBL" id="LGST01000016">
    <property type="protein sequence ID" value="KNE01214.1"/>
    <property type="molecule type" value="Genomic_DNA"/>
</dbReference>
<evidence type="ECO:0000256" key="3">
    <source>
        <dbReference type="ARBA" id="ARBA00017059"/>
    </source>
</evidence>
<sequence length="88" mass="10120">MDQIAAQINDLFEFPIDFEGQKKVDHIINLYVFVLALLSVLVGFVTQNLFLLLVTFASVLVVTLIIVLPAWPQYKKNPVQWLQVKYDL</sequence>
<evidence type="ECO:0000256" key="8">
    <source>
        <dbReference type="ARBA" id="ARBA00045204"/>
    </source>
</evidence>
<reference evidence="11" key="1">
    <citation type="journal article" date="2015" name="BMC Genomics">
        <title>Draft genome of a commonly misdiagnosed multidrug resistant pathogen Candida auris.</title>
        <authorList>
            <person name="Chatterjee S."/>
            <person name="Alampalli S.V."/>
            <person name="Nageshan R.K."/>
            <person name="Chettiar S.T."/>
            <person name="Joshi S."/>
            <person name="Tatu U.S."/>
        </authorList>
    </citation>
    <scope>NUCLEOTIDE SEQUENCE [LARGE SCALE GENOMIC DNA]</scope>
    <source>
        <strain evidence="11">6684</strain>
    </source>
</reference>
<evidence type="ECO:0000313" key="11">
    <source>
        <dbReference type="Proteomes" id="UP000037122"/>
    </source>
</evidence>
<dbReference type="GO" id="GO:0006465">
    <property type="term" value="P:signal peptide processing"/>
    <property type="evidence" value="ECO:0007669"/>
    <property type="project" value="InterPro"/>
</dbReference>
<dbReference type="PANTHER" id="PTHR13202">
    <property type="entry name" value="MICROSOMAL SIGNAL PEPTIDASE 12 KDA SUBUNIT"/>
    <property type="match status" value="1"/>
</dbReference>
<keyword evidence="7 9" id="KW-0472">Membrane</keyword>
<dbReference type="VEuPathDB" id="FungiDB:QG37_02104"/>
<dbReference type="Proteomes" id="UP000037122">
    <property type="component" value="Unassembled WGS sequence"/>
</dbReference>
<comment type="caution">
    <text evidence="10">The sequence shown here is derived from an EMBL/GenBank/DDBJ whole genome shotgun (WGS) entry which is preliminary data.</text>
</comment>
<keyword evidence="6 9" id="KW-1133">Transmembrane helix</keyword>
<dbReference type="AlphaFoldDB" id="A0A0L0P4I6"/>
<keyword evidence="5" id="KW-0256">Endoplasmic reticulum</keyword>
<dbReference type="Pfam" id="PF06645">
    <property type="entry name" value="SPC12"/>
    <property type="match status" value="1"/>
</dbReference>
<evidence type="ECO:0000256" key="4">
    <source>
        <dbReference type="ARBA" id="ARBA00022692"/>
    </source>
</evidence>
<protein>
    <recommendedName>
        <fullName evidence="3">Signal peptidase complex subunit 1</fullName>
    </recommendedName>
</protein>
<gene>
    <name evidence="10" type="ORF">QG37_02104</name>
</gene>
<comment type="similarity">
    <text evidence="2">Belongs to the SPCS1 family.</text>
</comment>